<keyword evidence="1" id="KW-0472">Membrane</keyword>
<feature type="transmembrane region" description="Helical" evidence="1">
    <location>
        <begin position="21"/>
        <end position="40"/>
    </location>
</feature>
<feature type="transmembrane region" description="Helical" evidence="1">
    <location>
        <begin position="75"/>
        <end position="96"/>
    </location>
</feature>
<accession>A0A975RVQ7</accession>
<feature type="transmembrane region" description="Helical" evidence="1">
    <location>
        <begin position="138"/>
        <end position="154"/>
    </location>
</feature>
<dbReference type="Proteomes" id="UP000676951">
    <property type="component" value="Chromosome"/>
</dbReference>
<proteinExistence type="predicted"/>
<feature type="transmembrane region" description="Helical" evidence="1">
    <location>
        <begin position="217"/>
        <end position="238"/>
    </location>
</feature>
<protein>
    <recommendedName>
        <fullName evidence="4">DUF5009 domain-containing protein</fullName>
    </recommendedName>
</protein>
<keyword evidence="1" id="KW-0812">Transmembrane</keyword>
<keyword evidence="1" id="KW-1133">Transmembrane helix</keyword>
<feature type="transmembrane region" description="Helical" evidence="1">
    <location>
        <begin position="161"/>
        <end position="181"/>
    </location>
</feature>
<gene>
    <name evidence="2" type="ORF">KMZ93_15905</name>
</gene>
<name>A0A975RVQ7_9BRAD</name>
<feature type="transmembrane region" description="Helical" evidence="1">
    <location>
        <begin position="275"/>
        <end position="296"/>
    </location>
</feature>
<evidence type="ECO:0008006" key="4">
    <source>
        <dbReference type="Google" id="ProtNLM"/>
    </source>
</evidence>
<reference evidence="2 3" key="1">
    <citation type="submission" date="2021-06" db="EMBL/GenBank/DDBJ databases">
        <title>Bradyrhizobium sp. S2-11-4 Genome sequencing.</title>
        <authorList>
            <person name="Jin L."/>
        </authorList>
    </citation>
    <scope>NUCLEOTIDE SEQUENCE [LARGE SCALE GENOMIC DNA]</scope>
    <source>
        <strain evidence="2 3">S2-11-4</strain>
    </source>
</reference>
<dbReference type="PANTHER" id="PTHR31061">
    <property type="entry name" value="LD22376P"/>
    <property type="match status" value="1"/>
</dbReference>
<keyword evidence="3" id="KW-1185">Reference proteome</keyword>
<evidence type="ECO:0000313" key="3">
    <source>
        <dbReference type="Proteomes" id="UP000676951"/>
    </source>
</evidence>
<sequence length="390" mass="43046">MRHFEAPVAASETHRVASVDALRGFNIFWILGADGMIWSFEEMSHSMGPVLGAIGHFLDTQMTHVAWEGFRFYDFIFPLFIFVTGVAIVLSLPRLVEREGKVRAHVRVLRRALLLYGLGLIYYGGISLHWDDIRFVGVLQRIAICYLFASLVFLNFHLRGIVVALVTLLVGYWALMTFVPVPGIGAGSFVPGANLATWIDAHYLPGRMWEVGRDPEGLLSTLPAIGTCLLGVLAGLLLVDERLQPQQKSLTLIGAGIPLVAAGYLWGLQFPIIKVIWTSSFVLVAGGYSLMLLGASHQIIDVWGFKRWAAPFVWLGANAITLYFINNVLGLDDVSGFERFAMRFVGGDFAALLDRVAIPGAGHFVVCTLGLVFAIALAGFFYRRKIFLRL</sequence>
<dbReference type="AlphaFoldDB" id="A0A975RVQ7"/>
<dbReference type="RefSeq" id="WP_215602217.1">
    <property type="nucleotide sequence ID" value="NZ_CP076136.1"/>
</dbReference>
<feature type="transmembrane region" description="Helical" evidence="1">
    <location>
        <begin position="308"/>
        <end position="325"/>
    </location>
</feature>
<evidence type="ECO:0000313" key="2">
    <source>
        <dbReference type="EMBL" id="QWG21494.1"/>
    </source>
</evidence>
<evidence type="ECO:0000256" key="1">
    <source>
        <dbReference type="SAM" id="Phobius"/>
    </source>
</evidence>
<feature type="transmembrane region" description="Helical" evidence="1">
    <location>
        <begin position="250"/>
        <end position="269"/>
    </location>
</feature>
<organism evidence="2 3">
    <name type="scientific">Bradyrhizobium sediminis</name>
    <dbReference type="NCBI Taxonomy" id="2840469"/>
    <lineage>
        <taxon>Bacteria</taxon>
        <taxon>Pseudomonadati</taxon>
        <taxon>Pseudomonadota</taxon>
        <taxon>Alphaproteobacteria</taxon>
        <taxon>Hyphomicrobiales</taxon>
        <taxon>Nitrobacteraceae</taxon>
        <taxon>Bradyrhizobium</taxon>
    </lineage>
</organism>
<dbReference type="PANTHER" id="PTHR31061:SF24">
    <property type="entry name" value="LD22376P"/>
    <property type="match status" value="1"/>
</dbReference>
<feature type="transmembrane region" description="Helical" evidence="1">
    <location>
        <begin position="361"/>
        <end position="382"/>
    </location>
</feature>
<dbReference type="EMBL" id="CP076136">
    <property type="protein sequence ID" value="QWG21494.1"/>
    <property type="molecule type" value="Genomic_DNA"/>
</dbReference>
<feature type="transmembrane region" description="Helical" evidence="1">
    <location>
        <begin position="108"/>
        <end position="126"/>
    </location>
</feature>